<accession>A0A078HY00</accession>
<evidence type="ECO:0000313" key="1">
    <source>
        <dbReference type="EMBL" id="CDY42224.1"/>
    </source>
</evidence>
<reference evidence="1 2" key="1">
    <citation type="journal article" date="2014" name="Science">
        <title>Plant genetics. Early allopolyploid evolution in the post-Neolithic Brassica napus oilseed genome.</title>
        <authorList>
            <person name="Chalhoub B."/>
            <person name="Denoeud F."/>
            <person name="Liu S."/>
            <person name="Parkin I.A."/>
            <person name="Tang H."/>
            <person name="Wang X."/>
            <person name="Chiquet J."/>
            <person name="Belcram H."/>
            <person name="Tong C."/>
            <person name="Samans B."/>
            <person name="Correa M."/>
            <person name="Da Silva C."/>
            <person name="Just J."/>
            <person name="Falentin C."/>
            <person name="Koh C.S."/>
            <person name="Le Clainche I."/>
            <person name="Bernard M."/>
            <person name="Bento P."/>
            <person name="Noel B."/>
            <person name="Labadie K."/>
            <person name="Alberti A."/>
            <person name="Charles M."/>
            <person name="Arnaud D."/>
            <person name="Guo H."/>
            <person name="Daviaud C."/>
            <person name="Alamery S."/>
            <person name="Jabbari K."/>
            <person name="Zhao M."/>
            <person name="Edger P.P."/>
            <person name="Chelaifa H."/>
            <person name="Tack D."/>
            <person name="Lassalle G."/>
            <person name="Mestiri I."/>
            <person name="Schnel N."/>
            <person name="Le Paslier M.C."/>
            <person name="Fan G."/>
            <person name="Renault V."/>
            <person name="Bayer P.E."/>
            <person name="Golicz A.A."/>
            <person name="Manoli S."/>
            <person name="Lee T.H."/>
            <person name="Thi V.H."/>
            <person name="Chalabi S."/>
            <person name="Hu Q."/>
            <person name="Fan C."/>
            <person name="Tollenaere R."/>
            <person name="Lu Y."/>
            <person name="Battail C."/>
            <person name="Shen J."/>
            <person name="Sidebottom C.H."/>
            <person name="Wang X."/>
            <person name="Canaguier A."/>
            <person name="Chauveau A."/>
            <person name="Berard A."/>
            <person name="Deniot G."/>
            <person name="Guan M."/>
            <person name="Liu Z."/>
            <person name="Sun F."/>
            <person name="Lim Y.P."/>
            <person name="Lyons E."/>
            <person name="Town C.D."/>
            <person name="Bancroft I."/>
            <person name="Wang X."/>
            <person name="Meng J."/>
            <person name="Ma J."/>
            <person name="Pires J.C."/>
            <person name="King G.J."/>
            <person name="Brunel D."/>
            <person name="Delourme R."/>
            <person name="Renard M."/>
            <person name="Aury J.M."/>
            <person name="Adams K.L."/>
            <person name="Batley J."/>
            <person name="Snowdon R.J."/>
            <person name="Tost J."/>
            <person name="Edwards D."/>
            <person name="Zhou Y."/>
            <person name="Hua W."/>
            <person name="Sharpe A.G."/>
            <person name="Paterson A.H."/>
            <person name="Guan C."/>
            <person name="Wincker P."/>
        </authorList>
    </citation>
    <scope>NUCLEOTIDE SEQUENCE [LARGE SCALE GENOMIC DNA]</scope>
    <source>
        <strain evidence="2">cv. Darmor-bzh</strain>
    </source>
</reference>
<gene>
    <name evidence="1" type="primary">BnaA01g25710D</name>
    <name evidence="1" type="ORF">GSBRNA2T00074440001</name>
</gene>
<organism evidence="1 2">
    <name type="scientific">Brassica napus</name>
    <name type="common">Rape</name>
    <dbReference type="NCBI Taxonomy" id="3708"/>
    <lineage>
        <taxon>Eukaryota</taxon>
        <taxon>Viridiplantae</taxon>
        <taxon>Streptophyta</taxon>
        <taxon>Embryophyta</taxon>
        <taxon>Tracheophyta</taxon>
        <taxon>Spermatophyta</taxon>
        <taxon>Magnoliopsida</taxon>
        <taxon>eudicotyledons</taxon>
        <taxon>Gunneridae</taxon>
        <taxon>Pentapetalae</taxon>
        <taxon>rosids</taxon>
        <taxon>malvids</taxon>
        <taxon>Brassicales</taxon>
        <taxon>Brassicaceae</taxon>
        <taxon>Brassiceae</taxon>
        <taxon>Brassica</taxon>
    </lineage>
</organism>
<keyword evidence="2" id="KW-1185">Reference proteome</keyword>
<dbReference type="Proteomes" id="UP000028999">
    <property type="component" value="Unassembled WGS sequence"/>
</dbReference>
<sequence length="17" mass="2005">MVFYGEIEDEEEEGSQN</sequence>
<protein>
    <submittedName>
        <fullName evidence="1">BnaA01g25710D protein</fullName>
    </submittedName>
</protein>
<dbReference type="EMBL" id="LK032518">
    <property type="protein sequence ID" value="CDY42224.1"/>
    <property type="molecule type" value="Genomic_DNA"/>
</dbReference>
<evidence type="ECO:0000313" key="2">
    <source>
        <dbReference type="Proteomes" id="UP000028999"/>
    </source>
</evidence>
<dbReference type="PaxDb" id="3708-A0A078HY00"/>
<name>A0A078HY00_BRANA</name>
<proteinExistence type="predicted"/>
<dbReference type="AlphaFoldDB" id="A0A078HY00"/>